<dbReference type="InterPro" id="IPR012902">
    <property type="entry name" value="N_methyl_site"/>
</dbReference>
<feature type="domain" description="General secretion pathway GspH" evidence="12">
    <location>
        <begin position="48"/>
        <end position="160"/>
    </location>
</feature>
<proteinExistence type="inferred from homology"/>
<dbReference type="OrthoDB" id="5956286at2"/>
<dbReference type="GO" id="GO:0005886">
    <property type="term" value="C:plasma membrane"/>
    <property type="evidence" value="ECO:0007669"/>
    <property type="project" value="UniProtKB-SubCell"/>
</dbReference>
<keyword evidence="8 11" id="KW-0472">Membrane</keyword>
<evidence type="ECO:0000256" key="5">
    <source>
        <dbReference type="ARBA" id="ARBA00022519"/>
    </source>
</evidence>
<dbReference type="NCBIfam" id="TIGR02532">
    <property type="entry name" value="IV_pilin_GFxxxE"/>
    <property type="match status" value="1"/>
</dbReference>
<evidence type="ECO:0000256" key="10">
    <source>
        <dbReference type="ARBA" id="ARBA00030775"/>
    </source>
</evidence>
<evidence type="ECO:0000256" key="1">
    <source>
        <dbReference type="ARBA" id="ARBA00004377"/>
    </source>
</evidence>
<evidence type="ECO:0000313" key="13">
    <source>
        <dbReference type="EMBL" id="AAZ47770.1"/>
    </source>
</evidence>
<keyword evidence="7 11" id="KW-1133">Transmembrane helix</keyword>
<feature type="transmembrane region" description="Helical" evidence="11">
    <location>
        <begin position="12"/>
        <end position="36"/>
    </location>
</feature>
<keyword evidence="4" id="KW-0488">Methylation</keyword>
<dbReference type="GO" id="GO:0015628">
    <property type="term" value="P:protein secretion by the type II secretion system"/>
    <property type="evidence" value="ECO:0007669"/>
    <property type="project" value="InterPro"/>
</dbReference>
<evidence type="ECO:0000256" key="2">
    <source>
        <dbReference type="ARBA" id="ARBA00021549"/>
    </source>
</evidence>
<evidence type="ECO:0000256" key="8">
    <source>
        <dbReference type="ARBA" id="ARBA00023136"/>
    </source>
</evidence>
<dbReference type="eggNOG" id="COG4970">
    <property type="taxonomic scope" value="Bacteria"/>
</dbReference>
<evidence type="ECO:0000256" key="7">
    <source>
        <dbReference type="ARBA" id="ARBA00022989"/>
    </source>
</evidence>
<keyword evidence="3" id="KW-1003">Cell membrane</keyword>
<dbReference type="STRING" id="159087.Daro_3040"/>
<evidence type="ECO:0000256" key="4">
    <source>
        <dbReference type="ARBA" id="ARBA00022481"/>
    </source>
</evidence>
<dbReference type="PROSITE" id="PS00409">
    <property type="entry name" value="PROKAR_NTER_METHYL"/>
    <property type="match status" value="1"/>
</dbReference>
<organism evidence="13">
    <name type="scientific">Dechloromonas aromatica (strain RCB)</name>
    <dbReference type="NCBI Taxonomy" id="159087"/>
    <lineage>
        <taxon>Bacteria</taxon>
        <taxon>Pseudomonadati</taxon>
        <taxon>Pseudomonadota</taxon>
        <taxon>Betaproteobacteria</taxon>
        <taxon>Rhodocyclales</taxon>
        <taxon>Azonexaceae</taxon>
        <taxon>Dechloromonas</taxon>
    </lineage>
</organism>
<dbReference type="EMBL" id="CP000089">
    <property type="protein sequence ID" value="AAZ47770.1"/>
    <property type="molecule type" value="Genomic_DNA"/>
</dbReference>
<dbReference type="InterPro" id="IPR022346">
    <property type="entry name" value="T2SS_GspH"/>
</dbReference>
<evidence type="ECO:0000256" key="9">
    <source>
        <dbReference type="ARBA" id="ARBA00025772"/>
    </source>
</evidence>
<dbReference type="HOGENOM" id="CLU_084761_5_0_4"/>
<sequence length="177" mass="18375">MLIPAFSSRQRGFTLIEVMVVFVIVAIMVSLALPAYNEWIQNSHIRTAAQSITNGLQRARAEAVVRNTPVAFVLGGGGAFWSVSVVNSGELIESHGAGEISPNVTLTVLSAGGTTVTFGNLGSKIANIPASPDITQIDLDSSALSAAASRDLRIQVGAGGGRLCDPNVADSADPRRC</sequence>
<keyword evidence="5" id="KW-0997">Cell inner membrane</keyword>
<dbReference type="InterPro" id="IPR045584">
    <property type="entry name" value="Pilin-like"/>
</dbReference>
<dbReference type="SUPFAM" id="SSF54523">
    <property type="entry name" value="Pili subunits"/>
    <property type="match status" value="1"/>
</dbReference>
<dbReference type="KEGG" id="dar:Daro_3040"/>
<dbReference type="AlphaFoldDB" id="Q47BL1"/>
<dbReference type="GO" id="GO:0015627">
    <property type="term" value="C:type II protein secretion system complex"/>
    <property type="evidence" value="ECO:0007669"/>
    <property type="project" value="InterPro"/>
</dbReference>
<evidence type="ECO:0000256" key="3">
    <source>
        <dbReference type="ARBA" id="ARBA00022475"/>
    </source>
</evidence>
<protein>
    <recommendedName>
        <fullName evidence="2">Type II secretion system protein H</fullName>
    </recommendedName>
    <alternativeName>
        <fullName evidence="10">General secretion pathway protein H</fullName>
    </alternativeName>
</protein>
<evidence type="ECO:0000256" key="6">
    <source>
        <dbReference type="ARBA" id="ARBA00022692"/>
    </source>
</evidence>
<evidence type="ECO:0000256" key="11">
    <source>
        <dbReference type="SAM" id="Phobius"/>
    </source>
</evidence>
<reference evidence="13" key="1">
    <citation type="submission" date="2005-08" db="EMBL/GenBank/DDBJ databases">
        <title>Complete sequence of Dechloromonas aromatica RCB.</title>
        <authorList>
            <person name="Salinero K.K."/>
            <person name="Copeland A."/>
            <person name="Lucas S."/>
            <person name="Lapidus A."/>
            <person name="Barry K."/>
            <person name="Detter J.C."/>
            <person name="Glavina T."/>
            <person name="Hammon N."/>
            <person name="Israni S."/>
            <person name="Pitluck S."/>
            <person name="Di Bartolo G."/>
            <person name="Trong S."/>
            <person name="Schmutz J."/>
            <person name="Larimer F."/>
            <person name="Land M."/>
            <person name="Ivanova N."/>
            <person name="Richardson P."/>
        </authorList>
    </citation>
    <scope>NUCLEOTIDE SEQUENCE</scope>
    <source>
        <strain evidence="13">RCB</strain>
    </source>
</reference>
<evidence type="ECO:0000259" key="12">
    <source>
        <dbReference type="Pfam" id="PF12019"/>
    </source>
</evidence>
<dbReference type="Gene3D" id="3.30.700.10">
    <property type="entry name" value="Glycoprotein, Type 4 Pilin"/>
    <property type="match status" value="1"/>
</dbReference>
<dbReference type="Pfam" id="PF07963">
    <property type="entry name" value="N_methyl"/>
    <property type="match status" value="1"/>
</dbReference>
<comment type="similarity">
    <text evidence="9">Belongs to the GSP H family.</text>
</comment>
<accession>Q47BL1</accession>
<dbReference type="Pfam" id="PF12019">
    <property type="entry name" value="GspH"/>
    <property type="match status" value="1"/>
</dbReference>
<comment type="subcellular location">
    <subcellularLocation>
        <location evidence="1">Cell inner membrane</location>
        <topology evidence="1">Single-pass membrane protein</topology>
    </subcellularLocation>
</comment>
<keyword evidence="6 11" id="KW-0812">Transmembrane</keyword>
<name>Q47BL1_DECAR</name>
<gene>
    <name evidence="13" type="ordered locus">Daro_3040</name>
</gene>